<dbReference type="InterPro" id="IPR050098">
    <property type="entry name" value="TFPI/VKTCI-like"/>
</dbReference>
<dbReference type="InterPro" id="IPR002223">
    <property type="entry name" value="Kunitz_BPTI"/>
</dbReference>
<dbReference type="SUPFAM" id="SSF57362">
    <property type="entry name" value="BPTI-like"/>
    <property type="match status" value="1"/>
</dbReference>
<dbReference type="AlphaFoldDB" id="A0A673HB16"/>
<feature type="domain" description="BPTI/Kunitz inhibitor" evidence="6">
    <location>
        <begin position="7"/>
        <end position="57"/>
    </location>
</feature>
<reference evidence="7" key="2">
    <citation type="submission" date="2025-09" db="UniProtKB">
        <authorList>
            <consortium name="Ensembl"/>
        </authorList>
    </citation>
    <scope>IDENTIFICATION</scope>
</reference>
<accession>A0A673HB16</accession>
<keyword evidence="8" id="KW-1185">Reference proteome</keyword>
<dbReference type="InterPro" id="IPR036880">
    <property type="entry name" value="Kunitz_BPTI_sf"/>
</dbReference>
<evidence type="ECO:0000256" key="1">
    <source>
        <dbReference type="ARBA" id="ARBA00004613"/>
    </source>
</evidence>
<dbReference type="FunFam" id="4.10.410.10:FF:000011">
    <property type="entry name" value="Tissue factor pathway inhibitor"/>
    <property type="match status" value="1"/>
</dbReference>
<keyword evidence="5" id="KW-1015">Disulfide bond</keyword>
<reference evidence="7" key="1">
    <citation type="submission" date="2025-08" db="UniProtKB">
        <authorList>
            <consortium name="Ensembl"/>
        </authorList>
    </citation>
    <scope>IDENTIFICATION</scope>
</reference>
<evidence type="ECO:0000259" key="6">
    <source>
        <dbReference type="PROSITE" id="PS50279"/>
    </source>
</evidence>
<keyword evidence="2" id="KW-0964">Secreted</keyword>
<evidence type="ECO:0000256" key="4">
    <source>
        <dbReference type="ARBA" id="ARBA00022900"/>
    </source>
</evidence>
<keyword evidence="4" id="KW-0722">Serine protease inhibitor</keyword>
<dbReference type="PROSITE" id="PS50279">
    <property type="entry name" value="BPTI_KUNITZ_2"/>
    <property type="match status" value="1"/>
</dbReference>
<dbReference type="Pfam" id="PF00014">
    <property type="entry name" value="Kunitz_BPTI"/>
    <property type="match status" value="1"/>
</dbReference>
<proteinExistence type="predicted"/>
<dbReference type="SMART" id="SM00131">
    <property type="entry name" value="KU"/>
    <property type="match status" value="1"/>
</dbReference>
<name>A0A673HB16_9TELE</name>
<dbReference type="GO" id="GO:0005615">
    <property type="term" value="C:extracellular space"/>
    <property type="evidence" value="ECO:0007669"/>
    <property type="project" value="TreeGrafter"/>
</dbReference>
<dbReference type="PANTHER" id="PTHR10083:SF374">
    <property type="entry name" value="BPTI_KUNITZ INHIBITOR DOMAIN-CONTAINING PROTEIN"/>
    <property type="match status" value="1"/>
</dbReference>
<dbReference type="Gene3D" id="4.10.410.10">
    <property type="entry name" value="Pancreatic trypsin inhibitor Kunitz domain"/>
    <property type="match status" value="1"/>
</dbReference>
<keyword evidence="3" id="KW-0646">Protease inhibitor</keyword>
<comment type="subcellular location">
    <subcellularLocation>
        <location evidence="1">Secreted</location>
    </subcellularLocation>
</comment>
<evidence type="ECO:0000313" key="8">
    <source>
        <dbReference type="Proteomes" id="UP000472270"/>
    </source>
</evidence>
<dbReference type="Ensembl" id="ENSSRHT00000023498.1">
    <property type="protein sequence ID" value="ENSSRHP00000022798.1"/>
    <property type="gene ID" value="ENSSRHG00000012076.1"/>
</dbReference>
<evidence type="ECO:0000313" key="7">
    <source>
        <dbReference type="Ensembl" id="ENSSRHP00000022798.1"/>
    </source>
</evidence>
<dbReference type="GO" id="GO:0004867">
    <property type="term" value="F:serine-type endopeptidase inhibitor activity"/>
    <property type="evidence" value="ECO:0007669"/>
    <property type="project" value="UniProtKB-KW"/>
</dbReference>
<organism evidence="7 8">
    <name type="scientific">Sinocyclocheilus rhinocerous</name>
    <dbReference type="NCBI Taxonomy" id="307959"/>
    <lineage>
        <taxon>Eukaryota</taxon>
        <taxon>Metazoa</taxon>
        <taxon>Chordata</taxon>
        <taxon>Craniata</taxon>
        <taxon>Vertebrata</taxon>
        <taxon>Euteleostomi</taxon>
        <taxon>Actinopterygii</taxon>
        <taxon>Neopterygii</taxon>
        <taxon>Teleostei</taxon>
        <taxon>Ostariophysi</taxon>
        <taxon>Cypriniformes</taxon>
        <taxon>Cyprinidae</taxon>
        <taxon>Cyprininae</taxon>
        <taxon>Sinocyclocheilus</taxon>
    </lineage>
</organism>
<dbReference type="Proteomes" id="UP000472270">
    <property type="component" value="Unassembled WGS sequence"/>
</dbReference>
<dbReference type="PROSITE" id="PS00280">
    <property type="entry name" value="BPTI_KUNITZ_1"/>
    <property type="match status" value="1"/>
</dbReference>
<dbReference type="PRINTS" id="PR00759">
    <property type="entry name" value="BASICPTASE"/>
</dbReference>
<evidence type="ECO:0000256" key="3">
    <source>
        <dbReference type="ARBA" id="ARBA00022690"/>
    </source>
</evidence>
<dbReference type="InterPro" id="IPR020901">
    <property type="entry name" value="Prtase_inh_Kunz-CS"/>
</dbReference>
<protein>
    <recommendedName>
        <fullName evidence="6">BPTI/Kunitz inhibitor domain-containing protein</fullName>
    </recommendedName>
</protein>
<evidence type="ECO:0000256" key="5">
    <source>
        <dbReference type="ARBA" id="ARBA00023157"/>
    </source>
</evidence>
<dbReference type="PANTHER" id="PTHR10083">
    <property type="entry name" value="KUNITZ-TYPE PROTEASE INHIBITOR-RELATED"/>
    <property type="match status" value="1"/>
</dbReference>
<evidence type="ECO:0000256" key="2">
    <source>
        <dbReference type="ARBA" id="ARBA00022525"/>
    </source>
</evidence>
<sequence>YPPTEVCLSQVEEGTCNDDIQRYYYNTITQQCEEFSYSGCEGNANNFKSFLECQKTYKMVGKCVCHLKKIVGMKF</sequence>